<dbReference type="AlphaFoldDB" id="A0A8H3H932"/>
<dbReference type="CDD" id="cd10170">
    <property type="entry name" value="ASKHA_NBD_HSP70"/>
    <property type="match status" value="1"/>
</dbReference>
<comment type="caution">
    <text evidence="1">The sequence shown here is derived from an EMBL/GenBank/DDBJ whole genome shotgun (WGS) entry which is preliminary data.</text>
</comment>
<dbReference type="PANTHER" id="PTHR14187">
    <property type="entry name" value="ALPHA KINASE/ELONGATION FACTOR 2 KINASE"/>
    <property type="match status" value="1"/>
</dbReference>
<sequence>MMGETNNASYHAVAWTGGEQFDYEDTNNGVAVSFGAEALSQDTKMDAEDNDWVFVENFKLYLHSAHMKVDGMKLDQVVLAHPNGWDVRQQSFLRNAAVECGVFNPPGETIAKNIRFETEAEASVHYCIKHTNLSSQLNVGARFAVCDAGGSTVDATLYRVTSTQPVLQLGEVDASASIPFGEIVANRTFEARLSKGLEALGLDSDTVGDYSKAAIEDFEFTTKRSFDFDNPDRKFNIKVARDKAGHGGHLLGVPGGKSDASEIEALKSRIVSMYAPTPLPQA</sequence>
<reference evidence="1" key="1">
    <citation type="submission" date="2021-01" db="EMBL/GenBank/DDBJ databases">
        <authorList>
            <person name="Kaushik A."/>
        </authorList>
    </citation>
    <scope>NUCLEOTIDE SEQUENCE</scope>
    <source>
        <strain evidence="1">AG6-10EEA</strain>
    </source>
</reference>
<proteinExistence type="predicted"/>
<evidence type="ECO:0000313" key="2">
    <source>
        <dbReference type="Proteomes" id="UP000663853"/>
    </source>
</evidence>
<accession>A0A8H3H932</accession>
<organism evidence="1 2">
    <name type="scientific">Rhizoctonia solani</name>
    <dbReference type="NCBI Taxonomy" id="456999"/>
    <lineage>
        <taxon>Eukaryota</taxon>
        <taxon>Fungi</taxon>
        <taxon>Dikarya</taxon>
        <taxon>Basidiomycota</taxon>
        <taxon>Agaricomycotina</taxon>
        <taxon>Agaricomycetes</taxon>
        <taxon>Cantharellales</taxon>
        <taxon>Ceratobasidiaceae</taxon>
        <taxon>Rhizoctonia</taxon>
    </lineage>
</organism>
<evidence type="ECO:0000313" key="1">
    <source>
        <dbReference type="EMBL" id="CAE6507906.1"/>
    </source>
</evidence>
<protein>
    <submittedName>
        <fullName evidence="1">Uncharacterized protein</fullName>
    </submittedName>
</protein>
<gene>
    <name evidence="1" type="ORF">RDB_LOCUS122649</name>
</gene>
<dbReference type="PANTHER" id="PTHR14187:SF5">
    <property type="entry name" value="HEAT SHOCK 70 KDA PROTEIN 12A"/>
    <property type="match status" value="1"/>
</dbReference>
<dbReference type="Proteomes" id="UP000663853">
    <property type="component" value="Unassembled WGS sequence"/>
</dbReference>
<dbReference type="EMBL" id="CAJMXA010003625">
    <property type="protein sequence ID" value="CAE6507906.1"/>
    <property type="molecule type" value="Genomic_DNA"/>
</dbReference>
<dbReference type="Gene3D" id="3.30.420.40">
    <property type="match status" value="2"/>
</dbReference>
<name>A0A8H3H932_9AGAM</name>